<dbReference type="PANTHER" id="PTHR11709">
    <property type="entry name" value="MULTI-COPPER OXIDASE"/>
    <property type="match status" value="1"/>
</dbReference>
<dbReference type="InterPro" id="IPR034288">
    <property type="entry name" value="CuRO_1_LCC"/>
</dbReference>
<dbReference type="FunFam" id="2.60.40.420:FF:000049">
    <property type="entry name" value="Laccase"/>
    <property type="match status" value="1"/>
</dbReference>
<dbReference type="InterPro" id="IPR017761">
    <property type="entry name" value="Laccase"/>
</dbReference>
<evidence type="ECO:0000256" key="2">
    <source>
        <dbReference type="ARBA" id="ARBA00004271"/>
    </source>
</evidence>
<keyword evidence="8 13" id="KW-0677">Repeat</keyword>
<keyword evidence="12 13" id="KW-0439">Lignin degradation</keyword>
<comment type="similarity">
    <text evidence="3 13">Belongs to the multicopper oxidase family.</text>
</comment>
<dbReference type="PROSITE" id="PS00080">
    <property type="entry name" value="MULTICOPPER_OXIDASE2"/>
    <property type="match status" value="1"/>
</dbReference>
<protein>
    <recommendedName>
        <fullName evidence="4 13">Laccase</fullName>
        <ecNumber evidence="4 13">1.10.3.2</ecNumber>
    </recommendedName>
    <alternativeName>
        <fullName evidence="13">Benzenediol:oxygen oxidoreductase</fullName>
    </alternativeName>
    <alternativeName>
        <fullName evidence="13">Diphenol oxidase</fullName>
    </alternativeName>
    <alternativeName>
        <fullName evidence="13">Urishiol oxidase</fullName>
    </alternativeName>
</protein>
<evidence type="ECO:0000256" key="5">
    <source>
        <dbReference type="ARBA" id="ARBA00022523"/>
    </source>
</evidence>
<evidence type="ECO:0000259" key="14">
    <source>
        <dbReference type="Pfam" id="PF00394"/>
    </source>
</evidence>
<evidence type="ECO:0000256" key="4">
    <source>
        <dbReference type="ARBA" id="ARBA00012297"/>
    </source>
</evidence>
<keyword evidence="11" id="KW-0325">Glycoprotein</keyword>
<keyword evidence="18" id="KW-1185">Reference proteome</keyword>
<dbReference type="Gene3D" id="2.60.40.420">
    <property type="entry name" value="Cupredoxins - blue copper proteins"/>
    <property type="match status" value="3"/>
</dbReference>
<dbReference type="Pfam" id="PF07732">
    <property type="entry name" value="Cu-oxidase_3"/>
    <property type="match status" value="1"/>
</dbReference>
<dbReference type="CDD" id="cd13875">
    <property type="entry name" value="CuRO_2_LCC_plant"/>
    <property type="match status" value="1"/>
</dbReference>
<dbReference type="PANTHER" id="PTHR11709:SF370">
    <property type="entry name" value="LACCASE-4"/>
    <property type="match status" value="1"/>
</dbReference>
<evidence type="ECO:0000256" key="6">
    <source>
        <dbReference type="ARBA" id="ARBA00022525"/>
    </source>
</evidence>
<comment type="function">
    <text evidence="13">Lignin degradation and detoxification of lignin-derived products.</text>
</comment>
<feature type="domain" description="Plastocyanin-like" evidence="15">
    <location>
        <begin position="408"/>
        <end position="540"/>
    </location>
</feature>
<dbReference type="InterPro" id="IPR011706">
    <property type="entry name" value="Cu-oxidase_C"/>
</dbReference>
<dbReference type="Proteomes" id="UP001567538">
    <property type="component" value="Unassembled WGS sequence"/>
</dbReference>
<dbReference type="EMBL" id="JBEAFC010000007">
    <property type="protein sequence ID" value="KAL1549168.1"/>
    <property type="molecule type" value="Genomic_DNA"/>
</dbReference>
<dbReference type="InterPro" id="IPR033138">
    <property type="entry name" value="Cu_oxidase_CS"/>
</dbReference>
<feature type="domain" description="Plastocyanin-like" evidence="16">
    <location>
        <begin position="30"/>
        <end position="139"/>
    </location>
</feature>
<evidence type="ECO:0000256" key="12">
    <source>
        <dbReference type="ARBA" id="ARBA00023185"/>
    </source>
</evidence>
<dbReference type="Pfam" id="PF07731">
    <property type="entry name" value="Cu-oxidase_2"/>
    <property type="match status" value="1"/>
</dbReference>
<feature type="signal peptide" evidence="13">
    <location>
        <begin position="1"/>
        <end position="21"/>
    </location>
</feature>
<proteinExistence type="inferred from homology"/>
<comment type="caution">
    <text evidence="17">The sequence shown here is derived from an EMBL/GenBank/DDBJ whole genome shotgun (WGS) entry which is preliminary data.</text>
</comment>
<dbReference type="InterPro" id="IPR034285">
    <property type="entry name" value="CuRO_2_LCC"/>
</dbReference>
<dbReference type="GO" id="GO:0048046">
    <property type="term" value="C:apoplast"/>
    <property type="evidence" value="ECO:0007669"/>
    <property type="project" value="UniProtKB-SubCell"/>
</dbReference>
<feature type="chain" id="PRO_5044533892" description="Laccase" evidence="13">
    <location>
        <begin position="22"/>
        <end position="557"/>
    </location>
</feature>
<evidence type="ECO:0000256" key="13">
    <source>
        <dbReference type="RuleBase" id="RU361119"/>
    </source>
</evidence>
<evidence type="ECO:0000313" key="18">
    <source>
        <dbReference type="Proteomes" id="UP001567538"/>
    </source>
</evidence>
<gene>
    <name evidence="17" type="primary">IRX12</name>
    <name evidence="17" type="ORF">AAHA92_17302</name>
</gene>
<dbReference type="InterPro" id="IPR002355">
    <property type="entry name" value="Cu_oxidase_Cu_BS"/>
</dbReference>
<feature type="domain" description="Plastocyanin-like" evidence="14">
    <location>
        <begin position="156"/>
        <end position="307"/>
    </location>
</feature>
<keyword evidence="7 13" id="KW-0479">Metal-binding</keyword>
<accession>A0ABD1H184</accession>
<dbReference type="Pfam" id="PF00394">
    <property type="entry name" value="Cu-oxidase"/>
    <property type="match status" value="1"/>
</dbReference>
<evidence type="ECO:0000256" key="8">
    <source>
        <dbReference type="ARBA" id="ARBA00022737"/>
    </source>
</evidence>
<dbReference type="InterPro" id="IPR001117">
    <property type="entry name" value="Cu-oxidase_2nd"/>
</dbReference>
<keyword evidence="5 13" id="KW-0052">Apoplast</keyword>
<organism evidence="17 18">
    <name type="scientific">Salvia divinorum</name>
    <name type="common">Maria pastora</name>
    <name type="synonym">Diviner's sage</name>
    <dbReference type="NCBI Taxonomy" id="28513"/>
    <lineage>
        <taxon>Eukaryota</taxon>
        <taxon>Viridiplantae</taxon>
        <taxon>Streptophyta</taxon>
        <taxon>Embryophyta</taxon>
        <taxon>Tracheophyta</taxon>
        <taxon>Spermatophyta</taxon>
        <taxon>Magnoliopsida</taxon>
        <taxon>eudicotyledons</taxon>
        <taxon>Gunneridae</taxon>
        <taxon>Pentapetalae</taxon>
        <taxon>asterids</taxon>
        <taxon>lamiids</taxon>
        <taxon>Lamiales</taxon>
        <taxon>Lamiaceae</taxon>
        <taxon>Nepetoideae</taxon>
        <taxon>Mentheae</taxon>
        <taxon>Salviinae</taxon>
        <taxon>Salvia</taxon>
        <taxon>Salvia subgen. Calosphace</taxon>
    </lineage>
</organism>
<dbReference type="NCBIfam" id="TIGR03389">
    <property type="entry name" value="laccase"/>
    <property type="match status" value="1"/>
</dbReference>
<dbReference type="CDD" id="cd13849">
    <property type="entry name" value="CuRO_1_LCC_plant"/>
    <property type="match status" value="1"/>
</dbReference>
<dbReference type="EC" id="1.10.3.2" evidence="4 13"/>
<dbReference type="PROSITE" id="PS00079">
    <property type="entry name" value="MULTICOPPER_OXIDASE1"/>
    <property type="match status" value="1"/>
</dbReference>
<dbReference type="InterPro" id="IPR008972">
    <property type="entry name" value="Cupredoxin"/>
</dbReference>
<dbReference type="SUPFAM" id="SSF49503">
    <property type="entry name" value="Cupredoxins"/>
    <property type="match status" value="3"/>
</dbReference>
<evidence type="ECO:0000256" key="3">
    <source>
        <dbReference type="ARBA" id="ARBA00010609"/>
    </source>
</evidence>
<evidence type="ECO:0000256" key="9">
    <source>
        <dbReference type="ARBA" id="ARBA00023002"/>
    </source>
</evidence>
<comment type="subcellular location">
    <subcellularLocation>
        <location evidence="2 13">Secreted</location>
        <location evidence="2 13">Extracellular space</location>
        <location evidence="2 13">Apoplast</location>
    </subcellularLocation>
</comment>
<dbReference type="InterPro" id="IPR045087">
    <property type="entry name" value="Cu-oxidase_fam"/>
</dbReference>
<sequence>MEIWVRVFILVACMYPFMVEGAVRRYQFNVMMKNTSRLCSSKSIVTVNGKFPGPTLYAREDDTVLVRVINRVQYNVSIHWHGIRQLRTGWADGPAYITQCPIQPGHSYVYNFTVTGQRGTLLWHAHILWLRSTVHGAIVSLPKLGVPYPFPKPDHEHVVVLAEWWKSDTEAVINEAMKSGLAPNVSDAHTINGHPGPVSNCPRTGGFSLNVSPGKTYMLRLINAALNEELFFKIAGHKLTVVEVDATYVKPFKTDTILIAPGQTTNVIVSADQGAGKYMVAASPFMDTLIVAVDNMTATATLHYSGALATSPTTFTTPPARNATSVANSFSNSLRSLNSKQFPANVPQKVDHSLLFAVGLGLNPCPTCKAGNGSRVVASVNNVTFVMPTTALLQAHVFNIKGVFTADFPGNPPTPYNYTGAPPANMATTNGTKVYRLAYNSTVQVVLQDTGIIAPENHPIHLHGFNFFVVGKGLGNFNTKMDAQKFNLVDPVERNTIGVPSGGWVAIRFRADNPGLWFMHCHLEVHTTWGLKMAFLVDNGKAPNQSILPPPKDLPKC</sequence>
<keyword evidence="9 13" id="KW-0560">Oxidoreductase</keyword>
<dbReference type="FunFam" id="2.60.40.420:FF:000062">
    <property type="entry name" value="Laccase"/>
    <property type="match status" value="1"/>
</dbReference>
<dbReference type="GO" id="GO:0052716">
    <property type="term" value="F:hydroquinone:oxygen oxidoreductase activity"/>
    <property type="evidence" value="ECO:0007669"/>
    <property type="project" value="UniProtKB-EC"/>
</dbReference>
<keyword evidence="10 13" id="KW-0186">Copper</keyword>
<dbReference type="CDD" id="cd13897">
    <property type="entry name" value="CuRO_3_LCC_plant"/>
    <property type="match status" value="1"/>
</dbReference>
<dbReference type="InterPro" id="IPR034289">
    <property type="entry name" value="CuRO_3_LCC"/>
</dbReference>
<evidence type="ECO:0000256" key="10">
    <source>
        <dbReference type="ARBA" id="ARBA00023008"/>
    </source>
</evidence>
<evidence type="ECO:0000259" key="16">
    <source>
        <dbReference type="Pfam" id="PF07732"/>
    </source>
</evidence>
<evidence type="ECO:0000259" key="15">
    <source>
        <dbReference type="Pfam" id="PF07731"/>
    </source>
</evidence>
<comment type="catalytic activity">
    <reaction evidence="1 13">
        <text>4 hydroquinone + O2 = 4 benzosemiquinone + 2 H2O</text>
        <dbReference type="Rhea" id="RHEA:11276"/>
        <dbReference type="ChEBI" id="CHEBI:15377"/>
        <dbReference type="ChEBI" id="CHEBI:15379"/>
        <dbReference type="ChEBI" id="CHEBI:17594"/>
        <dbReference type="ChEBI" id="CHEBI:17977"/>
        <dbReference type="EC" id="1.10.3.2"/>
    </reaction>
</comment>
<comment type="cofactor">
    <cofactor evidence="13">
        <name>Cu cation</name>
        <dbReference type="ChEBI" id="CHEBI:23378"/>
    </cofactor>
    <text evidence="13">Binds 4 Cu cations per monomer.</text>
</comment>
<dbReference type="GO" id="GO:0046872">
    <property type="term" value="F:metal ion binding"/>
    <property type="evidence" value="ECO:0007669"/>
    <property type="project" value="UniProtKB-KW"/>
</dbReference>
<keyword evidence="6 13" id="KW-0964">Secreted</keyword>
<evidence type="ECO:0000256" key="1">
    <source>
        <dbReference type="ARBA" id="ARBA00000349"/>
    </source>
</evidence>
<keyword evidence="13" id="KW-0732">Signal</keyword>
<reference evidence="17 18" key="1">
    <citation type="submission" date="2024-06" db="EMBL/GenBank/DDBJ databases">
        <title>A chromosome level genome sequence of Diviner's sage (Salvia divinorum).</title>
        <authorList>
            <person name="Ford S.A."/>
            <person name="Ro D.-K."/>
            <person name="Ness R.W."/>
            <person name="Phillips M.A."/>
        </authorList>
    </citation>
    <scope>NUCLEOTIDE SEQUENCE [LARGE SCALE GENOMIC DNA]</scope>
    <source>
        <strain evidence="17">SAF-2024a</strain>
        <tissue evidence="17">Leaf</tissue>
    </source>
</reference>
<evidence type="ECO:0000256" key="7">
    <source>
        <dbReference type="ARBA" id="ARBA00022723"/>
    </source>
</evidence>
<name>A0ABD1H184_SALDI</name>
<evidence type="ECO:0000313" key="17">
    <source>
        <dbReference type="EMBL" id="KAL1549168.1"/>
    </source>
</evidence>
<dbReference type="GO" id="GO:0046274">
    <property type="term" value="P:lignin catabolic process"/>
    <property type="evidence" value="ECO:0007669"/>
    <property type="project" value="UniProtKB-KW"/>
</dbReference>
<evidence type="ECO:0000256" key="11">
    <source>
        <dbReference type="ARBA" id="ARBA00023180"/>
    </source>
</evidence>
<dbReference type="AlphaFoldDB" id="A0ABD1H184"/>
<dbReference type="InterPro" id="IPR011707">
    <property type="entry name" value="Cu-oxidase-like_N"/>
</dbReference>